<protein>
    <submittedName>
        <fullName evidence="1">Uncharacterized protein</fullName>
    </submittedName>
</protein>
<sequence length="105" mass="11824">MACQVGARVLQSGLSVMESEVSERTCITIATCAMQSWNSEPSFIGQASKIGIKFVPFQKTRYILKFVDIFVVEELFSCRSRNMGLSNHSIWNQYLIFVAIVYVSS</sequence>
<dbReference type="OrthoDB" id="1853217at2759"/>
<dbReference type="EMBL" id="JAPFFK010000013">
    <property type="protein sequence ID" value="KAJ6726826.1"/>
    <property type="molecule type" value="Genomic_DNA"/>
</dbReference>
<evidence type="ECO:0000313" key="2">
    <source>
        <dbReference type="Proteomes" id="UP001151532"/>
    </source>
</evidence>
<comment type="caution">
    <text evidence="1">The sequence shown here is derived from an EMBL/GenBank/DDBJ whole genome shotgun (WGS) entry which is preliminary data.</text>
</comment>
<dbReference type="Proteomes" id="UP001151532">
    <property type="component" value="Chromosome 8"/>
</dbReference>
<dbReference type="AlphaFoldDB" id="A0A9Q0UB61"/>
<name>A0A9Q0UB61_SALPP</name>
<proteinExistence type="predicted"/>
<reference evidence="1" key="2">
    <citation type="journal article" date="2023" name="Int. J. Mol. Sci.">
        <title>De Novo Assembly and Annotation of 11 Diverse Shrub Willow (Salix) Genomes Reveals Novel Gene Organization in Sex-Linked Regions.</title>
        <authorList>
            <person name="Hyden B."/>
            <person name="Feng K."/>
            <person name="Yates T.B."/>
            <person name="Jawdy S."/>
            <person name="Cereghino C."/>
            <person name="Smart L.B."/>
            <person name="Muchero W."/>
        </authorList>
    </citation>
    <scope>NUCLEOTIDE SEQUENCE</scope>
    <source>
        <tissue evidence="1">Shoot tip</tissue>
    </source>
</reference>
<organism evidence="1 2">
    <name type="scientific">Salix purpurea</name>
    <name type="common">Purple osier willow</name>
    <dbReference type="NCBI Taxonomy" id="77065"/>
    <lineage>
        <taxon>Eukaryota</taxon>
        <taxon>Viridiplantae</taxon>
        <taxon>Streptophyta</taxon>
        <taxon>Embryophyta</taxon>
        <taxon>Tracheophyta</taxon>
        <taxon>Spermatophyta</taxon>
        <taxon>Magnoliopsida</taxon>
        <taxon>eudicotyledons</taxon>
        <taxon>Gunneridae</taxon>
        <taxon>Pentapetalae</taxon>
        <taxon>rosids</taxon>
        <taxon>fabids</taxon>
        <taxon>Malpighiales</taxon>
        <taxon>Salicaceae</taxon>
        <taxon>Saliceae</taxon>
        <taxon>Salix</taxon>
    </lineage>
</organism>
<evidence type="ECO:0000313" key="1">
    <source>
        <dbReference type="EMBL" id="KAJ6726826.1"/>
    </source>
</evidence>
<gene>
    <name evidence="1" type="ORF">OIU79_004872</name>
</gene>
<reference evidence="1" key="1">
    <citation type="submission" date="2022-11" db="EMBL/GenBank/DDBJ databases">
        <authorList>
            <person name="Hyden B.L."/>
            <person name="Feng K."/>
            <person name="Yates T."/>
            <person name="Jawdy S."/>
            <person name="Smart L.B."/>
            <person name="Muchero W."/>
        </authorList>
    </citation>
    <scope>NUCLEOTIDE SEQUENCE</scope>
    <source>
        <tissue evidence="1">Shoot tip</tissue>
    </source>
</reference>
<keyword evidence="2" id="KW-1185">Reference proteome</keyword>
<accession>A0A9Q0UB61</accession>